<dbReference type="AlphaFoldDB" id="A0A8J5J852"/>
<reference evidence="1" key="1">
    <citation type="journal article" date="2021" name="Sci. Adv.">
        <title>The American lobster genome reveals insights on longevity, neural, and immune adaptations.</title>
        <authorList>
            <person name="Polinski J.M."/>
            <person name="Zimin A.V."/>
            <person name="Clark K.F."/>
            <person name="Kohn A.B."/>
            <person name="Sadowski N."/>
            <person name="Timp W."/>
            <person name="Ptitsyn A."/>
            <person name="Khanna P."/>
            <person name="Romanova D.Y."/>
            <person name="Williams P."/>
            <person name="Greenwood S.J."/>
            <person name="Moroz L.L."/>
            <person name="Walt D.R."/>
            <person name="Bodnar A.G."/>
        </authorList>
    </citation>
    <scope>NUCLEOTIDE SEQUENCE</scope>
    <source>
        <strain evidence="1">GMGI-L3</strain>
    </source>
</reference>
<proteinExistence type="predicted"/>
<protein>
    <submittedName>
        <fullName evidence="1">Uncharacterized protein</fullName>
    </submittedName>
</protein>
<organism evidence="1 2">
    <name type="scientific">Homarus americanus</name>
    <name type="common">American lobster</name>
    <dbReference type="NCBI Taxonomy" id="6706"/>
    <lineage>
        <taxon>Eukaryota</taxon>
        <taxon>Metazoa</taxon>
        <taxon>Ecdysozoa</taxon>
        <taxon>Arthropoda</taxon>
        <taxon>Crustacea</taxon>
        <taxon>Multicrustacea</taxon>
        <taxon>Malacostraca</taxon>
        <taxon>Eumalacostraca</taxon>
        <taxon>Eucarida</taxon>
        <taxon>Decapoda</taxon>
        <taxon>Pleocyemata</taxon>
        <taxon>Astacidea</taxon>
        <taxon>Nephropoidea</taxon>
        <taxon>Nephropidae</taxon>
        <taxon>Homarus</taxon>
    </lineage>
</organism>
<gene>
    <name evidence="1" type="ORF">Hamer_G017589</name>
</gene>
<evidence type="ECO:0000313" key="1">
    <source>
        <dbReference type="EMBL" id="KAG7154382.1"/>
    </source>
</evidence>
<name>A0A8J5J852_HOMAM</name>
<evidence type="ECO:0000313" key="2">
    <source>
        <dbReference type="Proteomes" id="UP000747542"/>
    </source>
</evidence>
<comment type="caution">
    <text evidence="1">The sequence shown here is derived from an EMBL/GenBank/DDBJ whole genome shotgun (WGS) entry which is preliminary data.</text>
</comment>
<dbReference type="Proteomes" id="UP000747542">
    <property type="component" value="Unassembled WGS sequence"/>
</dbReference>
<dbReference type="EMBL" id="JAHLQT010044465">
    <property type="protein sequence ID" value="KAG7154382.1"/>
    <property type="molecule type" value="Genomic_DNA"/>
</dbReference>
<accession>A0A8J5J852</accession>
<keyword evidence="2" id="KW-1185">Reference proteome</keyword>
<sequence length="73" mass="8072">MTILEPTRDARLATHITLSGWLVQFSSTPAAVDTTRSLPAHYTDLPSSLQTFNNSQTPQDIDVNFDRVLVADL</sequence>